<feature type="compositionally biased region" description="Polar residues" evidence="1">
    <location>
        <begin position="1"/>
        <end position="11"/>
    </location>
</feature>
<evidence type="ECO:0000313" key="3">
    <source>
        <dbReference type="Proteomes" id="UP000283295"/>
    </source>
</evidence>
<feature type="region of interest" description="Disordered" evidence="1">
    <location>
        <begin position="1"/>
        <end position="22"/>
    </location>
</feature>
<proteinExistence type="predicted"/>
<evidence type="ECO:0008006" key="4">
    <source>
        <dbReference type="Google" id="ProtNLM"/>
    </source>
</evidence>
<evidence type="ECO:0000313" key="2">
    <source>
        <dbReference type="EMBL" id="RGS42885.1"/>
    </source>
</evidence>
<reference evidence="2 3" key="1">
    <citation type="submission" date="2018-08" db="EMBL/GenBank/DDBJ databases">
        <title>A genome reference for cultivated species of the human gut microbiota.</title>
        <authorList>
            <person name="Zou Y."/>
            <person name="Xue W."/>
            <person name="Luo G."/>
        </authorList>
    </citation>
    <scope>NUCLEOTIDE SEQUENCE [LARGE SCALE GENOMIC DNA]</scope>
    <source>
        <strain evidence="2 3">AF22-21</strain>
    </source>
</reference>
<comment type="caution">
    <text evidence="2">The sequence shown here is derived from an EMBL/GenBank/DDBJ whole genome shotgun (WGS) entry which is preliminary data.</text>
</comment>
<accession>A0A3R6CUF9</accession>
<dbReference type="Proteomes" id="UP000283295">
    <property type="component" value="Unassembled WGS sequence"/>
</dbReference>
<protein>
    <recommendedName>
        <fullName evidence="4">DUF4355 domain-containing protein</fullName>
    </recommendedName>
</protein>
<dbReference type="EMBL" id="QRVK01000014">
    <property type="protein sequence ID" value="RGS42885.1"/>
    <property type="molecule type" value="Genomic_DNA"/>
</dbReference>
<name>A0A3R6CUF9_9FIRM</name>
<organism evidence="2 3">
    <name type="scientific">Coprococcus eutactus</name>
    <dbReference type="NCBI Taxonomy" id="33043"/>
    <lineage>
        <taxon>Bacteria</taxon>
        <taxon>Bacillati</taxon>
        <taxon>Bacillota</taxon>
        <taxon>Clostridia</taxon>
        <taxon>Lachnospirales</taxon>
        <taxon>Lachnospiraceae</taxon>
        <taxon>Coprococcus</taxon>
    </lineage>
</organism>
<evidence type="ECO:0000256" key="1">
    <source>
        <dbReference type="SAM" id="MobiDB-lite"/>
    </source>
</evidence>
<gene>
    <name evidence="2" type="ORF">DWX94_07165</name>
</gene>
<sequence length="140" mass="15737">MNITGMNQGNTEDQDEKNGTGLFTQEQVNAIVSKRLKEQKATLAAELDQREKDINKREMAIRAAELLSEKGLDKSLASVLKYDTEDELKTAIDAISNIQGMKADQDGSGKPERRHIIENRLPEFRESVEPDQFKKAFGLD</sequence>
<dbReference type="AlphaFoldDB" id="A0A3R6CUF9"/>